<dbReference type="RefSeq" id="WP_101879398.1">
    <property type="nucleotide sequence ID" value="NZ_JAPRAV010000010.1"/>
</dbReference>
<dbReference type="SMART" id="SM00342">
    <property type="entry name" value="HTH_ARAC"/>
    <property type="match status" value="1"/>
</dbReference>
<dbReference type="InterPro" id="IPR009057">
    <property type="entry name" value="Homeodomain-like_sf"/>
</dbReference>
<name>A0A2N5NJH0_MEDGN</name>
<organism evidence="5 6">
    <name type="scientific">Mediterraneibacter gnavus</name>
    <name type="common">Ruminococcus gnavus</name>
    <dbReference type="NCBI Taxonomy" id="33038"/>
    <lineage>
        <taxon>Bacteria</taxon>
        <taxon>Bacillati</taxon>
        <taxon>Bacillota</taxon>
        <taxon>Clostridia</taxon>
        <taxon>Lachnospirales</taxon>
        <taxon>Lachnospiraceae</taxon>
        <taxon>Mediterraneibacter</taxon>
    </lineage>
</organism>
<dbReference type="InterPro" id="IPR018062">
    <property type="entry name" value="HTH_AraC-typ_CS"/>
</dbReference>
<dbReference type="PROSITE" id="PS00041">
    <property type="entry name" value="HTH_ARAC_FAMILY_1"/>
    <property type="match status" value="1"/>
</dbReference>
<dbReference type="EMBL" id="NIHM01000006">
    <property type="protein sequence ID" value="PLT56175.1"/>
    <property type="molecule type" value="Genomic_DNA"/>
</dbReference>
<evidence type="ECO:0000313" key="6">
    <source>
        <dbReference type="Proteomes" id="UP000234849"/>
    </source>
</evidence>
<dbReference type="GO" id="GO:0043565">
    <property type="term" value="F:sequence-specific DNA binding"/>
    <property type="evidence" value="ECO:0007669"/>
    <property type="project" value="InterPro"/>
</dbReference>
<dbReference type="GO" id="GO:0003700">
    <property type="term" value="F:DNA-binding transcription factor activity"/>
    <property type="evidence" value="ECO:0007669"/>
    <property type="project" value="InterPro"/>
</dbReference>
<dbReference type="PANTHER" id="PTHR43280:SF28">
    <property type="entry name" value="HTH-TYPE TRANSCRIPTIONAL ACTIVATOR RHAS"/>
    <property type="match status" value="1"/>
</dbReference>
<dbReference type="InterPro" id="IPR003313">
    <property type="entry name" value="AraC-bd"/>
</dbReference>
<keyword evidence="2" id="KW-0238">DNA-binding</keyword>
<protein>
    <submittedName>
        <fullName evidence="5">AraC family transcriptional regulator</fullName>
    </submittedName>
</protein>
<dbReference type="SUPFAM" id="SSF51182">
    <property type="entry name" value="RmlC-like cupins"/>
    <property type="match status" value="1"/>
</dbReference>
<dbReference type="Pfam" id="PF02311">
    <property type="entry name" value="AraC_binding"/>
    <property type="match status" value="1"/>
</dbReference>
<dbReference type="InterPro" id="IPR020449">
    <property type="entry name" value="Tscrpt_reg_AraC-type_HTH"/>
</dbReference>
<proteinExistence type="predicted"/>
<dbReference type="InterPro" id="IPR014710">
    <property type="entry name" value="RmlC-like_jellyroll"/>
</dbReference>
<dbReference type="PROSITE" id="PS01124">
    <property type="entry name" value="HTH_ARAC_FAMILY_2"/>
    <property type="match status" value="1"/>
</dbReference>
<feature type="domain" description="HTH araC/xylS-type" evidence="4">
    <location>
        <begin position="223"/>
        <end position="320"/>
    </location>
</feature>
<dbReference type="Gene3D" id="2.60.120.10">
    <property type="entry name" value="Jelly Rolls"/>
    <property type="match status" value="1"/>
</dbReference>
<evidence type="ECO:0000259" key="4">
    <source>
        <dbReference type="PROSITE" id="PS01124"/>
    </source>
</evidence>
<evidence type="ECO:0000256" key="2">
    <source>
        <dbReference type="ARBA" id="ARBA00023125"/>
    </source>
</evidence>
<dbReference type="InterPro" id="IPR011051">
    <property type="entry name" value="RmlC_Cupin_sf"/>
</dbReference>
<dbReference type="Proteomes" id="UP000234849">
    <property type="component" value="Unassembled WGS sequence"/>
</dbReference>
<evidence type="ECO:0000313" key="5">
    <source>
        <dbReference type="EMBL" id="PLT56175.1"/>
    </source>
</evidence>
<comment type="caution">
    <text evidence="5">The sequence shown here is derived from an EMBL/GenBank/DDBJ whole genome shotgun (WGS) entry which is preliminary data.</text>
</comment>
<gene>
    <name evidence="5" type="ORF">CDL18_05755</name>
</gene>
<dbReference type="Pfam" id="PF12833">
    <property type="entry name" value="HTH_18"/>
    <property type="match status" value="1"/>
</dbReference>
<keyword evidence="3" id="KW-0804">Transcription</keyword>
<dbReference type="InterPro" id="IPR018060">
    <property type="entry name" value="HTH_AraC"/>
</dbReference>
<evidence type="ECO:0000256" key="3">
    <source>
        <dbReference type="ARBA" id="ARBA00023163"/>
    </source>
</evidence>
<dbReference type="PANTHER" id="PTHR43280">
    <property type="entry name" value="ARAC-FAMILY TRANSCRIPTIONAL REGULATOR"/>
    <property type="match status" value="1"/>
</dbReference>
<dbReference type="SUPFAM" id="SSF46689">
    <property type="entry name" value="Homeodomain-like"/>
    <property type="match status" value="1"/>
</dbReference>
<evidence type="ECO:0000256" key="1">
    <source>
        <dbReference type="ARBA" id="ARBA00023015"/>
    </source>
</evidence>
<accession>A0A2N5NJH0</accession>
<keyword evidence="1" id="KW-0805">Transcription regulation</keyword>
<sequence>MQKNYEQLKQYLHSEKAKPEKQILKSRELSMHTDENNIVTSYPNKDVQEERFVIRPKYRNIRIPRHRHEYIELSFMLDGEISMEIDGTPIKMSSGDICLMNKNVIHSSEKIGDDIWMFNILMTADFFDTIFMYLLSEDNYISNYIINSLYSESKKKNYILYHLPKNSFESTLMEQILCEYFLEKPRNQGKILSCLLILFIEISRAVGPEDQKAIKQKHSKIQNEVFDYLKQHYKDVTLQSVAKHMCFHPNYLSSLLKAETGRGFKDILIDIRMTEAANLLRNTNRKIEEITSDIGYANETYFYKCFRQKYGISPYNYRKAQKNLKKEQ</sequence>
<dbReference type="PRINTS" id="PR00032">
    <property type="entry name" value="HTHARAC"/>
</dbReference>
<dbReference type="Gene3D" id="1.10.10.60">
    <property type="entry name" value="Homeodomain-like"/>
    <property type="match status" value="2"/>
</dbReference>
<reference evidence="5 6" key="1">
    <citation type="journal article" date="2017" name="Genome Med.">
        <title>A novel Ruminococcus gnavus clade enriched in inflammatory bowel disease patients.</title>
        <authorList>
            <person name="Hall A.B."/>
            <person name="Yassour M."/>
            <person name="Sauk J."/>
            <person name="Garner A."/>
            <person name="Jiang X."/>
            <person name="Arthur T."/>
            <person name="Lagoudas G.K."/>
            <person name="Vatanen T."/>
            <person name="Fornelos N."/>
            <person name="Wilson R."/>
            <person name="Bertha M."/>
            <person name="Cohen M."/>
            <person name="Garber J."/>
            <person name="Khalili H."/>
            <person name="Gevers D."/>
            <person name="Ananthakrishnan A.N."/>
            <person name="Kugathasan S."/>
            <person name="Lander E.S."/>
            <person name="Blainey P."/>
            <person name="Vlamakis H."/>
            <person name="Xavier R.J."/>
            <person name="Huttenhower C."/>
        </authorList>
    </citation>
    <scope>NUCLEOTIDE SEQUENCE [LARGE SCALE GENOMIC DNA]</scope>
    <source>
        <strain evidence="5 6">RJX1118</strain>
    </source>
</reference>
<dbReference type="AlphaFoldDB" id="A0A2N5NJH0"/>